<organism evidence="1 2">
    <name type="scientific">Alteromonas ponticola</name>
    <dbReference type="NCBI Taxonomy" id="2720613"/>
    <lineage>
        <taxon>Bacteria</taxon>
        <taxon>Pseudomonadati</taxon>
        <taxon>Pseudomonadota</taxon>
        <taxon>Gammaproteobacteria</taxon>
        <taxon>Alteromonadales</taxon>
        <taxon>Alteromonadaceae</taxon>
        <taxon>Alteromonas/Salinimonas group</taxon>
        <taxon>Alteromonas</taxon>
    </lineage>
</organism>
<dbReference type="Proteomes" id="UP000709336">
    <property type="component" value="Unassembled WGS sequence"/>
</dbReference>
<sequence>MTVKTVKRYFCPDCTHQFSANTDHDHTVIISCPKCKSLCPKRCLETSAINKVVNQRKSWPLIVTRVVAFEGKQGFEAAKKACPNQPFFTYPASHYFDTKNPVISGEVWLESSMPLYKNWEVAHDSPTNAGERLQDFVVVHKHHHSDNILYGYYLVITDEMRTFKANTYVCGECYSAANKNDRFCKKCLKKHTLTYAQLQNTKLLPVNQSLSRSRLTKQEFREALDLYVDTHVKLPQKEQKKRMEQLVAKRNTVSDVEFKGFRWLLNEGINTEIFVFEENENRFVVGHQTPRIPEILNHIQEKLEAFPYPHVIR</sequence>
<comment type="caution">
    <text evidence="1">The sequence shown here is derived from an EMBL/GenBank/DDBJ whole genome shotgun (WGS) entry which is preliminary data.</text>
</comment>
<accession>A0ABX1R348</accession>
<dbReference type="RefSeq" id="WP_169211420.1">
    <property type="nucleotide sequence ID" value="NZ_JAATNW010000006.1"/>
</dbReference>
<proteinExistence type="predicted"/>
<evidence type="ECO:0000313" key="1">
    <source>
        <dbReference type="EMBL" id="NMH60874.1"/>
    </source>
</evidence>
<evidence type="ECO:0008006" key="3">
    <source>
        <dbReference type="Google" id="ProtNLM"/>
    </source>
</evidence>
<keyword evidence="2" id="KW-1185">Reference proteome</keyword>
<name>A0ABX1R348_9ALTE</name>
<reference evidence="1 2" key="1">
    <citation type="submission" date="2020-03" db="EMBL/GenBank/DDBJ databases">
        <title>Alteromonas ponticola sp. nov., isolated from seawater.</title>
        <authorList>
            <person name="Yoon J.-H."/>
            <person name="Kim Y.-O."/>
        </authorList>
    </citation>
    <scope>NUCLEOTIDE SEQUENCE [LARGE SCALE GENOMIC DNA]</scope>
    <source>
        <strain evidence="1 2">MYP5</strain>
    </source>
</reference>
<dbReference type="EMBL" id="JAATNW010000006">
    <property type="protein sequence ID" value="NMH60874.1"/>
    <property type="molecule type" value="Genomic_DNA"/>
</dbReference>
<gene>
    <name evidence="1" type="ORF">HCJ96_12625</name>
</gene>
<protein>
    <recommendedName>
        <fullName evidence="3">Zinc ribbon domain-containing protein</fullName>
    </recommendedName>
</protein>
<evidence type="ECO:0000313" key="2">
    <source>
        <dbReference type="Proteomes" id="UP000709336"/>
    </source>
</evidence>